<comment type="caution">
    <text evidence="2">The sequence shown here is derived from an EMBL/GenBank/DDBJ whole genome shotgun (WGS) entry which is preliminary data.</text>
</comment>
<protein>
    <submittedName>
        <fullName evidence="2">Uncharacterized protein</fullName>
    </submittedName>
</protein>
<accession>A0AAN9LLC2</accession>
<evidence type="ECO:0000313" key="3">
    <source>
        <dbReference type="Proteomes" id="UP001367508"/>
    </source>
</evidence>
<dbReference type="Proteomes" id="UP001367508">
    <property type="component" value="Unassembled WGS sequence"/>
</dbReference>
<name>A0AAN9LLC2_CANGL</name>
<feature type="region of interest" description="Disordered" evidence="1">
    <location>
        <begin position="15"/>
        <end position="75"/>
    </location>
</feature>
<dbReference type="AlphaFoldDB" id="A0AAN9LLC2"/>
<proteinExistence type="predicted"/>
<evidence type="ECO:0000256" key="1">
    <source>
        <dbReference type="SAM" id="MobiDB-lite"/>
    </source>
</evidence>
<dbReference type="EMBL" id="JAYMYQ010000004">
    <property type="protein sequence ID" value="KAK7336223.1"/>
    <property type="molecule type" value="Genomic_DNA"/>
</dbReference>
<organism evidence="2 3">
    <name type="scientific">Canavalia gladiata</name>
    <name type="common">Sword bean</name>
    <name type="synonym">Dolichos gladiatus</name>
    <dbReference type="NCBI Taxonomy" id="3824"/>
    <lineage>
        <taxon>Eukaryota</taxon>
        <taxon>Viridiplantae</taxon>
        <taxon>Streptophyta</taxon>
        <taxon>Embryophyta</taxon>
        <taxon>Tracheophyta</taxon>
        <taxon>Spermatophyta</taxon>
        <taxon>Magnoliopsida</taxon>
        <taxon>eudicotyledons</taxon>
        <taxon>Gunneridae</taxon>
        <taxon>Pentapetalae</taxon>
        <taxon>rosids</taxon>
        <taxon>fabids</taxon>
        <taxon>Fabales</taxon>
        <taxon>Fabaceae</taxon>
        <taxon>Papilionoideae</taxon>
        <taxon>50 kb inversion clade</taxon>
        <taxon>NPAAA clade</taxon>
        <taxon>indigoferoid/millettioid clade</taxon>
        <taxon>Phaseoleae</taxon>
        <taxon>Canavalia</taxon>
    </lineage>
</organism>
<sequence length="75" mass="8319">MKGAHVIIRKRLSSSRTKRKLIGPNAVEMKQNGPNRGINEVNGGPGSTTTTPGLCATSNRDRERPIDRFWMLKQS</sequence>
<reference evidence="2 3" key="1">
    <citation type="submission" date="2024-01" db="EMBL/GenBank/DDBJ databases">
        <title>The genomes of 5 underutilized Papilionoideae crops provide insights into root nodulation and disease resistanc.</title>
        <authorList>
            <person name="Jiang F."/>
        </authorList>
    </citation>
    <scope>NUCLEOTIDE SEQUENCE [LARGE SCALE GENOMIC DNA]</scope>
    <source>
        <strain evidence="2">LVBAO_FW01</strain>
        <tissue evidence="2">Leaves</tissue>
    </source>
</reference>
<keyword evidence="3" id="KW-1185">Reference proteome</keyword>
<gene>
    <name evidence="2" type="ORF">VNO77_16758</name>
</gene>
<evidence type="ECO:0000313" key="2">
    <source>
        <dbReference type="EMBL" id="KAK7336223.1"/>
    </source>
</evidence>